<feature type="non-terminal residue" evidence="1">
    <location>
        <position position="1"/>
    </location>
</feature>
<protein>
    <submittedName>
        <fullName evidence="1">7791_t:CDS:1</fullName>
    </submittedName>
</protein>
<organism evidence="1 2">
    <name type="scientific">Gigaspora margarita</name>
    <dbReference type="NCBI Taxonomy" id="4874"/>
    <lineage>
        <taxon>Eukaryota</taxon>
        <taxon>Fungi</taxon>
        <taxon>Fungi incertae sedis</taxon>
        <taxon>Mucoromycota</taxon>
        <taxon>Glomeromycotina</taxon>
        <taxon>Glomeromycetes</taxon>
        <taxon>Diversisporales</taxon>
        <taxon>Gigasporaceae</taxon>
        <taxon>Gigaspora</taxon>
    </lineage>
</organism>
<sequence length="109" mass="12891">LTSDKKSDQKILRRNYIGKNLDDEFPLVLTSNKKCDKKKLRHNYTAKNLDDIANKLPDLTNIKKNLSKLTVLKNALKFIEKSDQDMQRILNENEILRKEKNLYLNYIIQ</sequence>
<keyword evidence="2" id="KW-1185">Reference proteome</keyword>
<comment type="caution">
    <text evidence="1">The sequence shown here is derived from an EMBL/GenBank/DDBJ whole genome shotgun (WGS) entry which is preliminary data.</text>
</comment>
<dbReference type="InterPro" id="IPR036638">
    <property type="entry name" value="HLH_DNA-bd_sf"/>
</dbReference>
<reference evidence="1 2" key="1">
    <citation type="submission" date="2021-06" db="EMBL/GenBank/DDBJ databases">
        <authorList>
            <person name="Kallberg Y."/>
            <person name="Tangrot J."/>
            <person name="Rosling A."/>
        </authorList>
    </citation>
    <scope>NUCLEOTIDE SEQUENCE [LARGE SCALE GENOMIC DNA]</scope>
    <source>
        <strain evidence="1 2">120-4 pot B 10/14</strain>
    </source>
</reference>
<evidence type="ECO:0000313" key="2">
    <source>
        <dbReference type="Proteomes" id="UP000789901"/>
    </source>
</evidence>
<proteinExistence type="predicted"/>
<dbReference type="EMBL" id="CAJVQB010155105">
    <property type="protein sequence ID" value="CAG8855987.1"/>
    <property type="molecule type" value="Genomic_DNA"/>
</dbReference>
<dbReference type="Gene3D" id="4.10.280.10">
    <property type="entry name" value="Helix-loop-helix DNA-binding domain"/>
    <property type="match status" value="1"/>
</dbReference>
<gene>
    <name evidence="1" type="ORF">GMARGA_LOCUS44808</name>
</gene>
<evidence type="ECO:0000313" key="1">
    <source>
        <dbReference type="EMBL" id="CAG8855987.1"/>
    </source>
</evidence>
<feature type="non-terminal residue" evidence="1">
    <location>
        <position position="109"/>
    </location>
</feature>
<dbReference type="Proteomes" id="UP000789901">
    <property type="component" value="Unassembled WGS sequence"/>
</dbReference>
<name>A0ABN7XLT6_GIGMA</name>
<accession>A0ABN7XLT6</accession>